<dbReference type="InterPro" id="IPR053714">
    <property type="entry name" value="Iso_Racemase_Enz_sf"/>
</dbReference>
<dbReference type="Proteomes" id="UP000241447">
    <property type="component" value="Chromosome"/>
</dbReference>
<dbReference type="Gene3D" id="3.40.50.12500">
    <property type="match status" value="1"/>
</dbReference>
<dbReference type="OrthoDB" id="9791723at2"/>
<dbReference type="PANTHER" id="PTHR28047">
    <property type="entry name" value="PROTEIN DCG1"/>
    <property type="match status" value="1"/>
</dbReference>
<dbReference type="KEGG" id="cbak:DA792_18360"/>
<dbReference type="AlphaFoldDB" id="A0A2R4M8J3"/>
<comment type="similarity">
    <text evidence="1">Belongs to the HyuE racemase family.</text>
</comment>
<dbReference type="InterPro" id="IPR052186">
    <property type="entry name" value="Hydantoin_racemase-like"/>
</dbReference>
<evidence type="ECO:0000256" key="1">
    <source>
        <dbReference type="ARBA" id="ARBA00038414"/>
    </source>
</evidence>
<evidence type="ECO:0000313" key="3">
    <source>
        <dbReference type="Proteomes" id="UP000241447"/>
    </source>
</evidence>
<dbReference type="InterPro" id="IPR015942">
    <property type="entry name" value="Asp/Glu/hydantoin_racemase"/>
</dbReference>
<reference evidence="2 3" key="1">
    <citation type="submission" date="2018-03" db="EMBL/GenBank/DDBJ databases">
        <title>The Complete Genome of Celeribacter baekdonensis strain LH4, a Thiosulfate-Oxidizing Alphaproteobacterium Isolated from Gulf of Mexico Continental Slope Sediments.</title>
        <authorList>
            <person name="Flood B.E."/>
            <person name="Bailey J.V."/>
            <person name="Leprich D."/>
        </authorList>
    </citation>
    <scope>NUCLEOTIDE SEQUENCE [LARGE SCALE GENOMIC DNA]</scope>
    <source>
        <strain evidence="2 3">LH4</strain>
    </source>
</reference>
<proteinExistence type="inferred from homology"/>
<name>A0A2R4M8J3_9RHOB</name>
<protein>
    <submittedName>
        <fullName evidence="2">HyuE hydantoin racemase</fullName>
    </submittedName>
</protein>
<dbReference type="RefSeq" id="WP_107722771.1">
    <property type="nucleotide sequence ID" value="NZ_CP028475.1"/>
</dbReference>
<evidence type="ECO:0000313" key="2">
    <source>
        <dbReference type="EMBL" id="AVW93525.1"/>
    </source>
</evidence>
<organism evidence="2 3">
    <name type="scientific">Celeribacter baekdonensis</name>
    <dbReference type="NCBI Taxonomy" id="875171"/>
    <lineage>
        <taxon>Bacteria</taxon>
        <taxon>Pseudomonadati</taxon>
        <taxon>Pseudomonadota</taxon>
        <taxon>Alphaproteobacteria</taxon>
        <taxon>Rhodobacterales</taxon>
        <taxon>Roseobacteraceae</taxon>
        <taxon>Celeribacter</taxon>
    </lineage>
</organism>
<dbReference type="Pfam" id="PF01177">
    <property type="entry name" value="Asp_Glu_race"/>
    <property type="match status" value="1"/>
</dbReference>
<dbReference type="EMBL" id="CP028475">
    <property type="protein sequence ID" value="AVW93525.1"/>
    <property type="molecule type" value="Genomic_DNA"/>
</dbReference>
<accession>A0A2R4M8J3</accession>
<gene>
    <name evidence="2" type="ORF">DA792_18360</name>
</gene>
<dbReference type="PANTHER" id="PTHR28047:SF5">
    <property type="entry name" value="PROTEIN DCG1"/>
    <property type="match status" value="1"/>
</dbReference>
<sequence>MKILFLNPNASAHMTQSVVATARALLPEAEILGWTNADGPPAIQGPEDGAAAIPGLMALLPKAHEESVEAIVIACFDDTGLEVLRAAAHCPVIGIGEAAYHFALLKGQSYGVVTTLDVSVPVIEGNIQRLGFEAACLAVSASGIAVLEVEEGRPEVLDHLTKEIKAMRARGAQAVILGCAGMSAHHATLTHSSGVVLIDGVRAATLLAQALVVDQHSV</sequence>
<dbReference type="GO" id="GO:0047661">
    <property type="term" value="F:amino-acid racemase activity"/>
    <property type="evidence" value="ECO:0007669"/>
    <property type="project" value="InterPro"/>
</dbReference>